<evidence type="ECO:0000256" key="1">
    <source>
        <dbReference type="SAM" id="MobiDB-lite"/>
    </source>
</evidence>
<dbReference type="EMBL" id="CP031742">
    <property type="protein sequence ID" value="AXQ55325.1"/>
    <property type="molecule type" value="Genomic_DNA"/>
</dbReference>
<dbReference type="KEGG" id="sky:D0C37_12410"/>
<organism evidence="2 3">
    <name type="scientific">Streptomyces koyangensis</name>
    <dbReference type="NCBI Taxonomy" id="188770"/>
    <lineage>
        <taxon>Bacteria</taxon>
        <taxon>Bacillati</taxon>
        <taxon>Actinomycetota</taxon>
        <taxon>Actinomycetes</taxon>
        <taxon>Kitasatosporales</taxon>
        <taxon>Streptomycetaceae</taxon>
        <taxon>Streptomyces</taxon>
        <taxon>Streptomyces aurantiacus group</taxon>
    </lineage>
</organism>
<accession>A0A385DAB1</accession>
<gene>
    <name evidence="2" type="ORF">D0C37_12410</name>
</gene>
<dbReference type="AlphaFoldDB" id="A0A385DAB1"/>
<protein>
    <submittedName>
        <fullName evidence="2">Uncharacterized protein</fullName>
    </submittedName>
</protein>
<name>A0A385DAB1_9ACTN</name>
<feature type="region of interest" description="Disordered" evidence="1">
    <location>
        <begin position="47"/>
        <end position="67"/>
    </location>
</feature>
<proteinExistence type="predicted"/>
<dbReference type="GeneID" id="300114990"/>
<dbReference type="RefSeq" id="WP_101279663.1">
    <property type="nucleotide sequence ID" value="NZ_CP031742.1"/>
</dbReference>
<evidence type="ECO:0000313" key="2">
    <source>
        <dbReference type="EMBL" id="AXQ55325.1"/>
    </source>
</evidence>
<sequence>MALVLLLLQTAGTVPEAEPVARHLGTFTSPVRLDRWGKAAVAATSLAAATERAPRPRHHRLLDGAAG</sequence>
<evidence type="ECO:0000313" key="3">
    <source>
        <dbReference type="Proteomes" id="UP000259636"/>
    </source>
</evidence>
<dbReference type="Proteomes" id="UP000259636">
    <property type="component" value="Chromosome"/>
</dbReference>
<reference evidence="2 3" key="1">
    <citation type="submission" date="2018-08" db="EMBL/GenBank/DDBJ databases">
        <authorList>
            <person name="Ferrada E.E."/>
            <person name="Latorre B.A."/>
        </authorList>
    </citation>
    <scope>NUCLEOTIDE SEQUENCE [LARGE SCALE GENOMIC DNA]</scope>
    <source>
        <strain evidence="2 3">VK-A60T</strain>
    </source>
</reference>